<protein>
    <recommendedName>
        <fullName evidence="3">DUF2202 domain-containing protein</fullName>
    </recommendedName>
</protein>
<dbReference type="Gene3D" id="1.20.1260.10">
    <property type="match status" value="1"/>
</dbReference>
<organism evidence="1 2">
    <name type="scientific">Sphaerochaeta pleomorpha (strain ATCC BAA-1885 / DSM 22778 / Grapes)</name>
    <dbReference type="NCBI Taxonomy" id="158190"/>
    <lineage>
        <taxon>Bacteria</taxon>
        <taxon>Pseudomonadati</taxon>
        <taxon>Spirochaetota</taxon>
        <taxon>Spirochaetia</taxon>
        <taxon>Spirochaetales</taxon>
        <taxon>Sphaerochaetaceae</taxon>
        <taxon>Sphaerochaeta</taxon>
    </lineage>
</organism>
<keyword evidence="2" id="KW-1185">Reference proteome</keyword>
<gene>
    <name evidence="1" type="ordered locus">SpiGrapes_1214</name>
</gene>
<accession>G8QT64</accession>
<name>G8QT64_SPHPG</name>
<dbReference type="EMBL" id="CP003155">
    <property type="protein sequence ID" value="AEV29031.1"/>
    <property type="molecule type" value="Genomic_DNA"/>
</dbReference>
<evidence type="ECO:0008006" key="3">
    <source>
        <dbReference type="Google" id="ProtNLM"/>
    </source>
</evidence>
<proteinExistence type="predicted"/>
<dbReference type="HOGENOM" id="CLU_1427176_0_0_12"/>
<dbReference type="Proteomes" id="UP000005632">
    <property type="component" value="Chromosome"/>
</dbReference>
<dbReference type="AlphaFoldDB" id="G8QT64"/>
<dbReference type="OrthoDB" id="9801086at2"/>
<evidence type="ECO:0000313" key="2">
    <source>
        <dbReference type="Proteomes" id="UP000005632"/>
    </source>
</evidence>
<dbReference type="RefSeq" id="WP_014269880.1">
    <property type="nucleotide sequence ID" value="NC_016633.1"/>
</dbReference>
<dbReference type="KEGG" id="sgp:SpiGrapes_1214"/>
<dbReference type="InterPro" id="IPR012347">
    <property type="entry name" value="Ferritin-like"/>
</dbReference>
<evidence type="ECO:0000313" key="1">
    <source>
        <dbReference type="EMBL" id="AEV29031.1"/>
    </source>
</evidence>
<dbReference type="eggNOG" id="COG1633">
    <property type="taxonomic scope" value="Bacteria"/>
</dbReference>
<sequence>MPKMYHALYYPCHLLVAFFLILVFASSATPVFGGTQPLAYAQRILSPEGYGAKGALIDSHITIADMLQYAIEDEYLAQAKCAFIIEKFGEQKIYSDLLALQGFYIEKLKELYAQLALTPPSDRAMEHFEKPSTLKEAAEQGVKDEMENMAMYVYFLTFPLPEPIEDVFTRLREGSEDQMAVFVGQSKIIH</sequence>
<reference evidence="1 2" key="1">
    <citation type="submission" date="2011-11" db="EMBL/GenBank/DDBJ databases">
        <title>Complete sequence of Spirochaeta sp. grapes.</title>
        <authorList>
            <consortium name="US DOE Joint Genome Institute"/>
            <person name="Lucas S."/>
            <person name="Han J."/>
            <person name="Lapidus A."/>
            <person name="Cheng J.-F."/>
            <person name="Goodwin L."/>
            <person name="Pitluck S."/>
            <person name="Peters L."/>
            <person name="Ovchinnikova G."/>
            <person name="Munk A.C."/>
            <person name="Detter J.C."/>
            <person name="Han C."/>
            <person name="Tapia R."/>
            <person name="Land M."/>
            <person name="Hauser L."/>
            <person name="Kyrpides N."/>
            <person name="Ivanova N."/>
            <person name="Pagani I."/>
            <person name="Ritalahtilisa K."/>
            <person name="Loeffler F."/>
            <person name="Woyke T."/>
        </authorList>
    </citation>
    <scope>NUCLEOTIDE SEQUENCE [LARGE SCALE GENOMIC DNA]</scope>
    <source>
        <strain evidence="2">ATCC BAA-1885 / DSM 22778 / Grapes</strain>
    </source>
</reference>
<dbReference type="STRING" id="158190.SpiGrapes_1214"/>